<reference evidence="1 2" key="2">
    <citation type="submission" date="2018-11" db="EMBL/GenBank/DDBJ databases">
        <authorList>
            <consortium name="Pathogen Informatics"/>
        </authorList>
    </citation>
    <scope>NUCLEOTIDE SEQUENCE [LARGE SCALE GENOMIC DNA]</scope>
    <source>
        <strain evidence="1 2">MHpl1</strain>
    </source>
</reference>
<dbReference type="Proteomes" id="UP000268014">
    <property type="component" value="Unassembled WGS sequence"/>
</dbReference>
<proteinExistence type="predicted"/>
<protein>
    <submittedName>
        <fullName evidence="1 3">Uncharacterized protein</fullName>
    </submittedName>
</protein>
<dbReference type="EMBL" id="UZAF01017004">
    <property type="protein sequence ID" value="VDO36752.1"/>
    <property type="molecule type" value="Genomic_DNA"/>
</dbReference>
<dbReference type="AlphaFoldDB" id="A0A0N4WET4"/>
<evidence type="ECO:0000313" key="2">
    <source>
        <dbReference type="Proteomes" id="UP000268014"/>
    </source>
</evidence>
<evidence type="ECO:0000313" key="3">
    <source>
        <dbReference type="WBParaSite" id="HPLM_0000917301-mRNA-1"/>
    </source>
</evidence>
<reference evidence="3" key="1">
    <citation type="submission" date="2017-02" db="UniProtKB">
        <authorList>
            <consortium name="WormBaseParasite"/>
        </authorList>
    </citation>
    <scope>IDENTIFICATION</scope>
</reference>
<gene>
    <name evidence="1" type="ORF">HPLM_LOCUS9160</name>
</gene>
<name>A0A0N4WET4_HAEPC</name>
<sequence>MAVIPALTYASETWILRKQDEHAVSVTQCALGRMMLGISLYMQVHKEIRCSELRHRTKIRDAPDYDMKSKTSLGRPRTRWSELFARALNERNAGPRLPEARAIH</sequence>
<dbReference type="OrthoDB" id="5865226at2759"/>
<organism evidence="3">
    <name type="scientific">Haemonchus placei</name>
    <name type="common">Barber's pole worm</name>
    <dbReference type="NCBI Taxonomy" id="6290"/>
    <lineage>
        <taxon>Eukaryota</taxon>
        <taxon>Metazoa</taxon>
        <taxon>Ecdysozoa</taxon>
        <taxon>Nematoda</taxon>
        <taxon>Chromadorea</taxon>
        <taxon>Rhabditida</taxon>
        <taxon>Rhabditina</taxon>
        <taxon>Rhabditomorpha</taxon>
        <taxon>Strongyloidea</taxon>
        <taxon>Trichostrongylidae</taxon>
        <taxon>Haemonchus</taxon>
    </lineage>
</organism>
<dbReference type="WBParaSite" id="HPLM_0000917301-mRNA-1">
    <property type="protein sequence ID" value="HPLM_0000917301-mRNA-1"/>
    <property type="gene ID" value="HPLM_0000917301"/>
</dbReference>
<accession>A0A0N4WET4</accession>
<evidence type="ECO:0000313" key="1">
    <source>
        <dbReference type="EMBL" id="VDO36752.1"/>
    </source>
</evidence>
<keyword evidence="2" id="KW-1185">Reference proteome</keyword>